<keyword evidence="6" id="KW-0812">Transmembrane</keyword>
<dbReference type="EMBL" id="PVNS01000005">
    <property type="protein sequence ID" value="PRO65974.1"/>
    <property type="molecule type" value="Genomic_DNA"/>
</dbReference>
<evidence type="ECO:0000313" key="8">
    <source>
        <dbReference type="Proteomes" id="UP000243650"/>
    </source>
</evidence>
<organism evidence="7 8">
    <name type="scientific">Alkalicoccus urumqiensis</name>
    <name type="common">Bacillus urumqiensis</name>
    <dbReference type="NCBI Taxonomy" id="1548213"/>
    <lineage>
        <taxon>Bacteria</taxon>
        <taxon>Bacillati</taxon>
        <taxon>Bacillota</taxon>
        <taxon>Bacilli</taxon>
        <taxon>Bacillales</taxon>
        <taxon>Bacillaceae</taxon>
        <taxon>Alkalicoccus</taxon>
    </lineage>
</organism>
<dbReference type="InterPro" id="IPR043138">
    <property type="entry name" value="GGT_lsub"/>
</dbReference>
<evidence type="ECO:0000256" key="4">
    <source>
        <dbReference type="ARBA" id="ARBA00023145"/>
    </source>
</evidence>
<comment type="similarity">
    <text evidence="1">Belongs to the gamma-glutamyltransferase family.</text>
</comment>
<evidence type="ECO:0000256" key="2">
    <source>
        <dbReference type="ARBA" id="ARBA00022679"/>
    </source>
</evidence>
<dbReference type="RefSeq" id="WP_105958658.1">
    <property type="nucleotide sequence ID" value="NZ_PVNS01000005.1"/>
</dbReference>
<gene>
    <name evidence="7" type="ORF">C6I21_06630</name>
</gene>
<keyword evidence="6" id="KW-0472">Membrane</keyword>
<feature type="compositionally biased region" description="Acidic residues" evidence="5">
    <location>
        <begin position="52"/>
        <end position="71"/>
    </location>
</feature>
<keyword evidence="8" id="KW-1185">Reference proteome</keyword>
<keyword evidence="6" id="KW-1133">Transmembrane helix</keyword>
<dbReference type="InterPro" id="IPR051792">
    <property type="entry name" value="GGT_bact"/>
</dbReference>
<dbReference type="PANTHER" id="PTHR43199">
    <property type="entry name" value="GLUTATHIONE HYDROLASE"/>
    <property type="match status" value="1"/>
</dbReference>
<feature type="transmembrane region" description="Helical" evidence="6">
    <location>
        <begin position="7"/>
        <end position="27"/>
    </location>
</feature>
<dbReference type="InterPro" id="IPR029055">
    <property type="entry name" value="Ntn_hydrolases_N"/>
</dbReference>
<evidence type="ECO:0000313" key="7">
    <source>
        <dbReference type="EMBL" id="PRO65974.1"/>
    </source>
</evidence>
<comment type="caution">
    <text evidence="7">The sequence shown here is derived from an EMBL/GenBank/DDBJ whole genome shotgun (WGS) entry which is preliminary data.</text>
</comment>
<evidence type="ECO:0000256" key="6">
    <source>
        <dbReference type="SAM" id="Phobius"/>
    </source>
</evidence>
<dbReference type="AlphaFoldDB" id="A0A2P6MI59"/>
<keyword evidence="3" id="KW-0378">Hydrolase</keyword>
<sequence>MNYKPYLRITHIAAVFIFAGLIAWNFYFSSEFDPLREPYSSSAFEERQVESVDIDTENTEPVEEPDTDNENESTNNNEDAGSIEAYGVSSVHPLAADAGMQVMEDGGNAVDAAITVSFMLGVVEPYGSGIGGGGVMLLHDPSEGATAYDYREAAPTSGNWPTRGIAVPGMVKGMQQLHDEHGTIAWEELLQPAVDTAREGFQAGNVFNQQTGNATRRLEMTPDERENFFPGGQVLEVNDTLVQEELAQTLELIQQDGADAFYEGPIAENLSSELAFTMEDFAAYETGTAEPVEAQIGDQTVYGGPSPSSGAVVVQSLQLADRIENSGALAEVMPEAEEQTLEELVSNPAYVDQYIHMINEISKVTYESRLDELGDPNFDDIDHGRLTEESYIDSLLGQMSFDEISDTGDLFDSPGEENDSRNTTHFVIVDPDGRMISATHSLGEFFGSGIYENGFFLNNQMTNFSEDDESINRYEPGKRPRTFVSPVIFEENGRPVLGMGTPGGRRIPALLFQTMMRYEYGLNDSGESMTLQEAIEFPRFYNEDDVVYVEDQDMPVEAAERLREMNYSVVRHSSPLFYGGIQALGLVLDEEGRVSGMYGGGDPRRNGAWQIESAN</sequence>
<dbReference type="Proteomes" id="UP000243650">
    <property type="component" value="Unassembled WGS sequence"/>
</dbReference>
<protein>
    <submittedName>
        <fullName evidence="7">Gamma-glutamyltransferase</fullName>
    </submittedName>
</protein>
<evidence type="ECO:0000256" key="1">
    <source>
        <dbReference type="ARBA" id="ARBA00009381"/>
    </source>
</evidence>
<keyword evidence="4" id="KW-0865">Zymogen</keyword>
<dbReference type="PRINTS" id="PR01210">
    <property type="entry name" value="GGTRANSPTASE"/>
</dbReference>
<evidence type="ECO:0000256" key="3">
    <source>
        <dbReference type="ARBA" id="ARBA00022801"/>
    </source>
</evidence>
<proteinExistence type="inferred from homology"/>
<feature type="region of interest" description="Disordered" evidence="5">
    <location>
        <begin position="44"/>
        <end position="80"/>
    </location>
</feature>
<dbReference type="Gene3D" id="3.60.20.40">
    <property type="match status" value="1"/>
</dbReference>
<dbReference type="GO" id="GO:0016787">
    <property type="term" value="F:hydrolase activity"/>
    <property type="evidence" value="ECO:0007669"/>
    <property type="project" value="UniProtKB-KW"/>
</dbReference>
<dbReference type="InterPro" id="IPR043137">
    <property type="entry name" value="GGT_ssub_C"/>
</dbReference>
<dbReference type="Gene3D" id="1.10.246.130">
    <property type="match status" value="1"/>
</dbReference>
<keyword evidence="2 7" id="KW-0808">Transferase</keyword>
<dbReference type="OrthoDB" id="9781342at2"/>
<dbReference type="PANTHER" id="PTHR43199:SF1">
    <property type="entry name" value="GLUTATHIONE HYDROLASE PROENZYME"/>
    <property type="match status" value="1"/>
</dbReference>
<name>A0A2P6MI59_ALKUR</name>
<dbReference type="SUPFAM" id="SSF56235">
    <property type="entry name" value="N-terminal nucleophile aminohydrolases (Ntn hydrolases)"/>
    <property type="match status" value="1"/>
</dbReference>
<dbReference type="GO" id="GO:0016740">
    <property type="term" value="F:transferase activity"/>
    <property type="evidence" value="ECO:0007669"/>
    <property type="project" value="UniProtKB-KW"/>
</dbReference>
<reference evidence="7 8" key="1">
    <citation type="submission" date="2018-03" db="EMBL/GenBank/DDBJ databases">
        <title>Bacillus urumqiensis sp. nov., a moderately haloalkaliphilic bacterium isolated from a salt lake.</title>
        <authorList>
            <person name="Zhao B."/>
            <person name="Liao Z."/>
        </authorList>
    </citation>
    <scope>NUCLEOTIDE SEQUENCE [LARGE SCALE GENOMIC DNA]</scope>
    <source>
        <strain evidence="7 8">BZ-SZ-XJ18</strain>
    </source>
</reference>
<accession>A0A2P6MI59</accession>
<evidence type="ECO:0000256" key="5">
    <source>
        <dbReference type="SAM" id="MobiDB-lite"/>
    </source>
</evidence>
<dbReference type="Pfam" id="PF01019">
    <property type="entry name" value="G_glu_transpept"/>
    <property type="match status" value="1"/>
</dbReference>